<dbReference type="GO" id="GO:0006954">
    <property type="term" value="P:inflammatory response"/>
    <property type="evidence" value="ECO:0007669"/>
    <property type="project" value="UniProtKB-KW"/>
</dbReference>
<evidence type="ECO:0000256" key="14">
    <source>
        <dbReference type="ARBA" id="ARBA00022737"/>
    </source>
</evidence>
<evidence type="ECO:0000256" key="9">
    <source>
        <dbReference type="ARBA" id="ARBA00022490"/>
    </source>
</evidence>
<keyword evidence="15" id="KW-0967">Endosome</keyword>
<evidence type="ECO:0000313" key="36">
    <source>
        <dbReference type="RefSeq" id="XP_019486897.1"/>
    </source>
</evidence>
<dbReference type="Gene3D" id="3.40.50.10140">
    <property type="entry name" value="Toll/interleukin-1 receptor homology (TIR) domain"/>
    <property type="match status" value="1"/>
</dbReference>
<feature type="compositionally biased region" description="Low complexity" evidence="32">
    <location>
        <begin position="153"/>
        <end position="177"/>
    </location>
</feature>
<dbReference type="CDD" id="cd11284">
    <property type="entry name" value="ADF_Twf-C_like"/>
    <property type="match status" value="1"/>
</dbReference>
<dbReference type="GeneID" id="109375839"/>
<evidence type="ECO:0000256" key="30">
    <source>
        <dbReference type="ARBA" id="ARBA00024895"/>
    </source>
</evidence>
<comment type="function">
    <text evidence="30">Key component of innate and adaptive immunity. TLRs (Toll-like receptors) control host immune response against pathogens through recognition of molecular patterns specific to microorganisms. TLR9 is a nucleotide-sensing TLR which is activated by unmethylated cytidine-phosphate-guanosine (CpG) dinucleotides. Acts via MYD88 and TRAF6, leading to NF-kappa-B activation, cytokine secretion and the inflammatory response. Upon CpG stimulation, induces B-cell proliferation, activation, survival and antibody production.</text>
</comment>
<dbReference type="InterPro" id="IPR041283">
    <property type="entry name" value="LRR_12"/>
</dbReference>
<evidence type="ECO:0000256" key="25">
    <source>
        <dbReference type="ARBA" id="ARBA00023203"/>
    </source>
</evidence>
<dbReference type="GO" id="GO:0005789">
    <property type="term" value="C:endoplasmic reticulum membrane"/>
    <property type="evidence" value="ECO:0007669"/>
    <property type="project" value="UniProtKB-SubCell"/>
</dbReference>
<feature type="domain" description="TIR" evidence="33">
    <location>
        <begin position="1351"/>
        <end position="1496"/>
    </location>
</feature>
<dbReference type="SUPFAM" id="SSF55753">
    <property type="entry name" value="Actin depolymerizing proteins"/>
    <property type="match status" value="2"/>
</dbReference>
<evidence type="ECO:0000256" key="18">
    <source>
        <dbReference type="ARBA" id="ARBA00022989"/>
    </source>
</evidence>
<dbReference type="GO" id="GO:0045335">
    <property type="term" value="C:phagocytic vesicle"/>
    <property type="evidence" value="ECO:0007669"/>
    <property type="project" value="UniProtKB-SubCell"/>
</dbReference>
<keyword evidence="35" id="KW-1185">Reference proteome</keyword>
<dbReference type="InterPro" id="IPR001611">
    <property type="entry name" value="Leu-rich_rpt"/>
</dbReference>
<keyword evidence="27" id="KW-0458">Lysosome</keyword>
<dbReference type="PANTHER" id="PTHR47410:SF3">
    <property type="entry name" value="TOLL-LIKE RECEPTOR 9"/>
    <property type="match status" value="1"/>
</dbReference>
<evidence type="ECO:0000256" key="10">
    <source>
        <dbReference type="ARBA" id="ARBA00022588"/>
    </source>
</evidence>
<keyword evidence="14" id="KW-0677">Repeat</keyword>
<keyword evidence="20" id="KW-0564">Palmitate</keyword>
<evidence type="ECO:0000256" key="19">
    <source>
        <dbReference type="ARBA" id="ARBA00023136"/>
    </source>
</evidence>
<evidence type="ECO:0000256" key="8">
    <source>
        <dbReference type="ARBA" id="ARBA00017400"/>
    </source>
</evidence>
<sequence>MVSRVPQEALGKRPGARDTAQTHARPSTRRTLLGPRRGAPRGSHPPCLQTHLAGGVHTHGPAPATDHSDPGTQTRRSGRPRTLGHTQAPFSVTHRDTRRRMDTTASSRPDAHPEHGAHCAQARPRVPAPLPAAPVGAGRPWGGSCDTAREAARGWAAPATSSSSSRSQPAEPGQGRAEGSEGAGGAGRGAMAHQTGIHATEELKEFFAKARAGSVRLIKVAIEDEQLVLGASREPVGSWDQDYDRAVLPLLDAQQPCYLLYRLDSKNTQGFEWLFLAWSPDNSPVRLKMLYAATRATVKKEFGGGHVKDELFGTVKDDLSFAGYQKHLSSCAAPAPLTSAERELQQIRINEVKTEISVESKHQTLQGLAFPLQPEAQRALQQLKQKTINYIQLKLDLERETIELVHTEPTDVAQLPSRVPREAARYHFFLYKHSHEGDRLESVVFIYSMPGYKCSIKERMLYSSCKSRLLDSVEQDFQLEISKKGPCRGALLPWSLLVQAAMLAVALAQGTLPAFLPCEFQAPSRVNCEWLFLKSVPHFSAAAPRGNITSLSLRSNRIHHLHNSDFVHLSSLQHLDLKWNCPPSSLSALHWSCHMTIEPNTFLVVPTLEVLNLSYNNITAVPALPNSLRYLSLSRTNILELDHTTFKGLHALRHLYMDGNCYYKNPCGQVPQVAPGALLSLGNLTHLSLKYNNLTEVPRSLPPSLENLLLSYNRIVSLGPKDLANLTALRVLDVGGNCRRCDHARNPCIECPKGFPKLHQDTFRHLSHLEGLVLKDSSLYCLNTNWFRGLGNLSVLDLSENFLYDCITKTTAFKGLTQLRKLNLSFNYHKGVSYAHLSLAPSFASLLSLQELNMNGIFFRSLNEDTLRPLTGLPALQNLRLQMNFINRANLSIFRAFPSLCHVDLSNNRISGAPEGLAATKGETNAGEVGRLPFRGLAAAPLEPPSPDDFMPSCKTLKFTLDLSRNNLVTVRPQMFAGLSRLQCLRLSHNSISQAVNGSEFVPLTSLQVLDLSHNKLDLYHGRSFTELPRLQALDLSDNSQAFSMQGVGHNLSFVAQLPSLRYLSLAHNSIHSRVSQKLCSTSLLALDFSGNDLNRMWNEGDLYLHFFQGLTHLVRLDLSRNHLHALLPRTLDNLPKSLQMLRLRDNYLAFFNWSTLSILPKLEALDLAGNLLKALANGSLPVGTRLQRLDLSDNSISSVASGFFAQATKLRVLNLSANALKTVEPSWFGTFQVATLKVLDVSANPLHCACGEAFVDFLLEVQAAVPGLSSRVRCGSPGQLLGRSIFAQDLRLCLDEGLAWVCFGISVLAVALGLAVPTLHHLCGWDLWYCFHLGLAWLPRWGRQRGADALSYDAFVVFDKAHGAVDDWVYNELRVQLEERRGRRALRLCLEERDWLPGKSLFENLWDSIYSSRKTLFVLAHTDRVSGLLRASFLLAQQRLLEDRKDVVVLVILSPSAHRSRYVRLRQRLCRQSVLFWPHQPSGQGSFWAQLGTALTRDNHHFYNRNFCRGPTTAE</sequence>
<evidence type="ECO:0000256" key="17">
    <source>
        <dbReference type="ARBA" id="ARBA00022859"/>
    </source>
</evidence>
<dbReference type="GO" id="GO:0005768">
    <property type="term" value="C:endosome"/>
    <property type="evidence" value="ECO:0007669"/>
    <property type="project" value="UniProtKB-SubCell"/>
</dbReference>
<evidence type="ECO:0000256" key="4">
    <source>
        <dbReference type="ARBA" id="ARBA00004262"/>
    </source>
</evidence>
<keyword evidence="13" id="KW-0732">Signal</keyword>
<dbReference type="OrthoDB" id="10006997at2759"/>
<evidence type="ECO:0000256" key="1">
    <source>
        <dbReference type="ARBA" id="ARBA00004115"/>
    </source>
</evidence>
<dbReference type="SUPFAM" id="SSF52047">
    <property type="entry name" value="RNI-like"/>
    <property type="match status" value="1"/>
</dbReference>
<dbReference type="GO" id="GO:0005764">
    <property type="term" value="C:lysosome"/>
    <property type="evidence" value="ECO:0007669"/>
    <property type="project" value="UniProtKB-SubCell"/>
</dbReference>
<evidence type="ECO:0000256" key="31">
    <source>
        <dbReference type="ARBA" id="ARBA00046617"/>
    </source>
</evidence>
<dbReference type="PANTHER" id="PTHR47410">
    <property type="entry name" value="TOLL-LIKE RECEPTOR 7-RELATED"/>
    <property type="match status" value="1"/>
</dbReference>
<reference evidence="36" key="1">
    <citation type="submission" date="2025-08" db="UniProtKB">
        <authorList>
            <consortium name="RefSeq"/>
        </authorList>
    </citation>
    <scope>IDENTIFICATION</scope>
    <source>
        <tissue evidence="36">Muscle</tissue>
    </source>
</reference>
<keyword evidence="18" id="KW-1133">Transmembrane helix</keyword>
<evidence type="ECO:0000256" key="16">
    <source>
        <dbReference type="ARBA" id="ARBA00022824"/>
    </source>
</evidence>
<dbReference type="GO" id="GO:0038187">
    <property type="term" value="F:pattern recognition receptor activity"/>
    <property type="evidence" value="ECO:0007669"/>
    <property type="project" value="UniProtKB-ARBA"/>
</dbReference>
<dbReference type="SUPFAM" id="SSF52058">
    <property type="entry name" value="L domain-like"/>
    <property type="match status" value="1"/>
</dbReference>
<keyword evidence="26" id="KW-0206">Cytoskeleton</keyword>
<keyword evidence="21" id="KW-1015">Disulfide bond</keyword>
<dbReference type="Pfam" id="PF18837">
    <property type="entry name" value="LRR_12"/>
    <property type="match status" value="1"/>
</dbReference>
<dbReference type="SMART" id="SM00102">
    <property type="entry name" value="ADF"/>
    <property type="match status" value="2"/>
</dbReference>
<evidence type="ECO:0000256" key="28">
    <source>
        <dbReference type="ARBA" id="ARBA00023288"/>
    </source>
</evidence>
<dbReference type="Pfam" id="PF13855">
    <property type="entry name" value="LRR_8"/>
    <property type="match status" value="5"/>
</dbReference>
<dbReference type="RefSeq" id="XP_019486897.1">
    <property type="nucleotide sequence ID" value="XM_019631352.1"/>
</dbReference>
<dbReference type="SMART" id="SM00364">
    <property type="entry name" value="LRR_BAC"/>
    <property type="match status" value="3"/>
</dbReference>
<gene>
    <name evidence="36" type="primary">LOC109375839</name>
</gene>
<keyword evidence="12" id="KW-0812">Transmembrane</keyword>
<feature type="compositionally biased region" description="Basic and acidic residues" evidence="32">
    <location>
        <begin position="93"/>
        <end position="102"/>
    </location>
</feature>
<evidence type="ECO:0000256" key="26">
    <source>
        <dbReference type="ARBA" id="ARBA00023212"/>
    </source>
</evidence>
<dbReference type="Proteomes" id="UP000694851">
    <property type="component" value="Unplaced"/>
</dbReference>
<dbReference type="FunFam" id="3.40.20.10:FF:000007">
    <property type="entry name" value="Twinfilin-1 isoform 1"/>
    <property type="match status" value="1"/>
</dbReference>
<keyword evidence="11" id="KW-0433">Leucine-rich repeat</keyword>
<dbReference type="FunFam" id="3.80.10.10:FF:000037">
    <property type="entry name" value="Toll-like receptor 7"/>
    <property type="match status" value="1"/>
</dbReference>
<dbReference type="CDD" id="cd11285">
    <property type="entry name" value="ADF_Twf-N_like"/>
    <property type="match status" value="1"/>
</dbReference>
<dbReference type="GO" id="GO:0002224">
    <property type="term" value="P:toll-like receptor signaling pathway"/>
    <property type="evidence" value="ECO:0007669"/>
    <property type="project" value="TreeGrafter"/>
</dbReference>
<comment type="subcellular location">
    <subcellularLocation>
        <location evidence="3">Cytoplasm</location>
        <location evidence="3">Cytoskeleton</location>
    </subcellularLocation>
    <subcellularLocation>
        <location evidence="4">Cytoplasmic vesicle</location>
        <location evidence="4">Phagosome</location>
    </subcellularLocation>
    <subcellularLocation>
        <location evidence="1">Endoplasmic reticulum membrane</location>
        <topology evidence="1">Single-pass type I membrane protein</topology>
    </subcellularLocation>
    <subcellularLocation>
        <location evidence="2">Endosome</location>
    </subcellularLocation>
    <subcellularLocation>
        <location evidence="5">Lysosome</location>
    </subcellularLocation>
</comment>
<dbReference type="GO" id="GO:0005856">
    <property type="term" value="C:cytoskeleton"/>
    <property type="evidence" value="ECO:0007669"/>
    <property type="project" value="UniProtKB-SubCell"/>
</dbReference>
<keyword evidence="28" id="KW-0449">Lipoprotein</keyword>
<evidence type="ECO:0000256" key="7">
    <source>
        <dbReference type="ARBA" id="ARBA00009634"/>
    </source>
</evidence>
<dbReference type="SMART" id="SM00369">
    <property type="entry name" value="LRR_TYP"/>
    <property type="match status" value="18"/>
</dbReference>
<dbReference type="InterPro" id="IPR029006">
    <property type="entry name" value="ADF-H/Gelsolin-like_dom_sf"/>
</dbReference>
<dbReference type="Pfam" id="PF01582">
    <property type="entry name" value="TIR"/>
    <property type="match status" value="1"/>
</dbReference>
<dbReference type="SUPFAM" id="SSF52200">
    <property type="entry name" value="Toll/Interleukin receptor TIR domain"/>
    <property type="match status" value="1"/>
</dbReference>
<dbReference type="SMART" id="SM00365">
    <property type="entry name" value="LRR_SD22"/>
    <property type="match status" value="7"/>
</dbReference>
<dbReference type="InterPro" id="IPR002108">
    <property type="entry name" value="ADF-H"/>
</dbReference>
<evidence type="ECO:0000256" key="6">
    <source>
        <dbReference type="ARBA" id="ARBA00009557"/>
    </source>
</evidence>
<evidence type="ECO:0000256" key="21">
    <source>
        <dbReference type="ARBA" id="ARBA00023157"/>
    </source>
</evidence>
<dbReference type="GO" id="GO:0003779">
    <property type="term" value="F:actin binding"/>
    <property type="evidence" value="ECO:0007669"/>
    <property type="project" value="UniProtKB-KW"/>
</dbReference>
<dbReference type="GO" id="GO:0045087">
    <property type="term" value="P:innate immune response"/>
    <property type="evidence" value="ECO:0007669"/>
    <property type="project" value="UniProtKB-KW"/>
</dbReference>
<evidence type="ECO:0000313" key="35">
    <source>
        <dbReference type="Proteomes" id="UP000694851"/>
    </source>
</evidence>
<feature type="region of interest" description="Disordered" evidence="32">
    <location>
        <begin position="1"/>
        <end position="192"/>
    </location>
</feature>
<comment type="subunit">
    <text evidence="31">Monomer and homodimer. Exists as a monomer in the absence of unmethylated cytidine-phosphate-guanosine (CpG) ligand. Proteolytic processing of an insertion loop (Z-loop) is required for homodimerization upon binding to the unmethylated CpG ligand leading to its activation. Interacts with MYD88 via their respective TIR domains. Interacts with BTK. Interacts (via transmembrane domain) with UNC93B1. Interacts with CD300LH; the interaction may promote full activation of TLR9-triggered innate responses. Interacts with CNPY3 and HSP90B1; this interaction is required for proper folding in the endoplasmic reticulum. Interacts with SMPDL3B. Interacts with CD82; this interaction is essential for TLR9-dependent myddosome formation in response to CpG stimulation.</text>
</comment>
<feature type="domain" description="ADF-H" evidence="34">
    <location>
        <begin position="194"/>
        <end position="329"/>
    </location>
</feature>
<dbReference type="InterPro" id="IPR000157">
    <property type="entry name" value="TIR_dom"/>
</dbReference>
<keyword evidence="17" id="KW-0391">Immunity</keyword>
<name>A0A8B7QFQ8_HIPAR</name>
<dbReference type="FunFam" id="3.40.20.10:FF:000012">
    <property type="entry name" value="Twinfilin-1 isoform 1"/>
    <property type="match status" value="1"/>
</dbReference>
<keyword evidence="9" id="KW-0963">Cytoplasm</keyword>
<dbReference type="Pfam" id="PF00241">
    <property type="entry name" value="Cofilin_ADF"/>
    <property type="match status" value="2"/>
</dbReference>
<dbReference type="FunFam" id="3.40.50.10140:FF:000003">
    <property type="entry name" value="Toll-like receptor 7"/>
    <property type="match status" value="1"/>
</dbReference>
<dbReference type="GO" id="GO:0005886">
    <property type="term" value="C:plasma membrane"/>
    <property type="evidence" value="ECO:0007669"/>
    <property type="project" value="TreeGrafter"/>
</dbReference>
<evidence type="ECO:0000256" key="3">
    <source>
        <dbReference type="ARBA" id="ARBA00004245"/>
    </source>
</evidence>
<dbReference type="PROSITE" id="PS51263">
    <property type="entry name" value="ADF_H"/>
    <property type="match status" value="2"/>
</dbReference>
<evidence type="ECO:0000256" key="15">
    <source>
        <dbReference type="ARBA" id="ARBA00022753"/>
    </source>
</evidence>
<keyword evidence="23" id="KW-0325">Glycoprotein</keyword>
<dbReference type="InterPro" id="IPR035897">
    <property type="entry name" value="Toll_tir_struct_dom_sf"/>
</dbReference>
<dbReference type="PRINTS" id="PR00019">
    <property type="entry name" value="LEURICHRPT"/>
</dbReference>
<evidence type="ECO:0000256" key="13">
    <source>
        <dbReference type="ARBA" id="ARBA00022729"/>
    </source>
</evidence>
<evidence type="ECO:0000256" key="11">
    <source>
        <dbReference type="ARBA" id="ARBA00022614"/>
    </source>
</evidence>
<evidence type="ECO:0000256" key="5">
    <source>
        <dbReference type="ARBA" id="ARBA00004371"/>
    </source>
</evidence>
<dbReference type="GO" id="GO:0045322">
    <property type="term" value="F:unmethylated CpG binding"/>
    <property type="evidence" value="ECO:0007669"/>
    <property type="project" value="UniProtKB-ARBA"/>
</dbReference>
<evidence type="ECO:0000256" key="12">
    <source>
        <dbReference type="ARBA" id="ARBA00022692"/>
    </source>
</evidence>
<evidence type="ECO:0000256" key="20">
    <source>
        <dbReference type="ARBA" id="ARBA00023139"/>
    </source>
</evidence>
<dbReference type="GO" id="GO:0034165">
    <property type="term" value="P:positive regulation of toll-like receptor 9 signaling pathway"/>
    <property type="evidence" value="ECO:0007669"/>
    <property type="project" value="UniProtKB-ARBA"/>
</dbReference>
<dbReference type="InterPro" id="IPR003591">
    <property type="entry name" value="Leu-rich_rpt_typical-subtyp"/>
</dbReference>
<proteinExistence type="inferred from homology"/>
<dbReference type="InterPro" id="IPR032675">
    <property type="entry name" value="LRR_dom_sf"/>
</dbReference>
<organism evidence="35 36">
    <name type="scientific">Hipposideros armiger</name>
    <name type="common">Great Himalayan leaf-nosed bat</name>
    <dbReference type="NCBI Taxonomy" id="186990"/>
    <lineage>
        <taxon>Eukaryota</taxon>
        <taxon>Metazoa</taxon>
        <taxon>Chordata</taxon>
        <taxon>Craniata</taxon>
        <taxon>Vertebrata</taxon>
        <taxon>Euteleostomi</taxon>
        <taxon>Mammalia</taxon>
        <taxon>Eutheria</taxon>
        <taxon>Laurasiatheria</taxon>
        <taxon>Chiroptera</taxon>
        <taxon>Yinpterochiroptera</taxon>
        <taxon>Rhinolophoidea</taxon>
        <taxon>Hipposideridae</taxon>
        <taxon>Hipposideros</taxon>
    </lineage>
</organism>
<evidence type="ECO:0000256" key="23">
    <source>
        <dbReference type="ARBA" id="ARBA00023180"/>
    </source>
</evidence>
<evidence type="ECO:0000256" key="24">
    <source>
        <dbReference type="ARBA" id="ARBA00023198"/>
    </source>
</evidence>
<keyword evidence="22" id="KW-0675">Receptor</keyword>
<dbReference type="Gene3D" id="3.80.10.10">
    <property type="entry name" value="Ribonuclease Inhibitor"/>
    <property type="match status" value="1"/>
</dbReference>
<keyword evidence="16" id="KW-0256">Endoplasmic reticulum</keyword>
<keyword evidence="25" id="KW-0009">Actin-binding</keyword>
<evidence type="ECO:0000259" key="34">
    <source>
        <dbReference type="PROSITE" id="PS51263"/>
    </source>
</evidence>
<keyword evidence="10" id="KW-0399">Innate immunity</keyword>
<accession>A0A8B7QFQ8</accession>
<keyword evidence="19" id="KW-0472">Membrane</keyword>
<dbReference type="PROSITE" id="PS50104">
    <property type="entry name" value="TIR"/>
    <property type="match status" value="1"/>
</dbReference>
<evidence type="ECO:0000259" key="33">
    <source>
        <dbReference type="PROSITE" id="PS50104"/>
    </source>
</evidence>
<evidence type="ECO:0000256" key="32">
    <source>
        <dbReference type="SAM" id="MobiDB-lite"/>
    </source>
</evidence>
<feature type="domain" description="ADF-H" evidence="34">
    <location>
        <begin position="367"/>
        <end position="499"/>
    </location>
</feature>
<dbReference type="GO" id="GO:0032755">
    <property type="term" value="P:positive regulation of interleukin-6 production"/>
    <property type="evidence" value="ECO:0007669"/>
    <property type="project" value="TreeGrafter"/>
</dbReference>
<evidence type="ECO:0000256" key="29">
    <source>
        <dbReference type="ARBA" id="ARBA00023329"/>
    </source>
</evidence>
<dbReference type="GO" id="GO:0007249">
    <property type="term" value="P:canonical NF-kappaB signal transduction"/>
    <property type="evidence" value="ECO:0007669"/>
    <property type="project" value="TreeGrafter"/>
</dbReference>
<dbReference type="Gene3D" id="3.40.20.10">
    <property type="entry name" value="Severin"/>
    <property type="match status" value="2"/>
</dbReference>
<dbReference type="SMART" id="SM00255">
    <property type="entry name" value="TIR"/>
    <property type="match status" value="1"/>
</dbReference>
<keyword evidence="29" id="KW-0968">Cytoplasmic vesicle</keyword>
<keyword evidence="24" id="KW-0395">Inflammatory response</keyword>
<comment type="similarity">
    <text evidence="7">Belongs to the Toll-like receptor family.</text>
</comment>
<evidence type="ECO:0000256" key="22">
    <source>
        <dbReference type="ARBA" id="ARBA00023170"/>
    </source>
</evidence>
<evidence type="ECO:0000256" key="2">
    <source>
        <dbReference type="ARBA" id="ARBA00004177"/>
    </source>
</evidence>
<protein>
    <recommendedName>
        <fullName evidence="8">Toll-like receptor 9</fullName>
    </recommendedName>
</protein>
<dbReference type="GO" id="GO:0051607">
    <property type="term" value="P:defense response to virus"/>
    <property type="evidence" value="ECO:0007669"/>
    <property type="project" value="TreeGrafter"/>
</dbReference>
<dbReference type="PROSITE" id="PS51450">
    <property type="entry name" value="LRR"/>
    <property type="match status" value="2"/>
</dbReference>
<comment type="similarity">
    <text evidence="6">Belongs to the actin-binding proteins ADF family. Twinfilin subfamily.</text>
</comment>
<evidence type="ECO:0000256" key="27">
    <source>
        <dbReference type="ARBA" id="ARBA00023228"/>
    </source>
</evidence>